<dbReference type="InterPro" id="IPR011109">
    <property type="entry name" value="DNA_bind_recombinase_dom"/>
</dbReference>
<dbReference type="GO" id="GO:0000150">
    <property type="term" value="F:DNA strand exchange activity"/>
    <property type="evidence" value="ECO:0007669"/>
    <property type="project" value="InterPro"/>
</dbReference>
<evidence type="ECO:0000313" key="4">
    <source>
        <dbReference type="EMBL" id="GGZ93494.1"/>
    </source>
</evidence>
<reference evidence="4" key="1">
    <citation type="journal article" date="2014" name="Int. J. Syst. Evol. Microbiol.">
        <title>Complete genome sequence of Corynebacterium casei LMG S-19264T (=DSM 44701T), isolated from a smear-ripened cheese.</title>
        <authorList>
            <consortium name="US DOE Joint Genome Institute (JGI-PGF)"/>
            <person name="Walter F."/>
            <person name="Albersmeier A."/>
            <person name="Kalinowski J."/>
            <person name="Ruckert C."/>
        </authorList>
    </citation>
    <scope>NUCLEOTIDE SEQUENCE</scope>
    <source>
        <strain evidence="4">KCTC 32422</strain>
    </source>
</reference>
<comment type="caution">
    <text evidence="4">The sequence shown here is derived from an EMBL/GenBank/DDBJ whole genome shotgun (WGS) entry which is preliminary data.</text>
</comment>
<dbReference type="Pfam" id="PF13408">
    <property type="entry name" value="Zn_ribbon_recom"/>
    <property type="match status" value="1"/>
</dbReference>
<dbReference type="InterPro" id="IPR025827">
    <property type="entry name" value="Zn_ribbon_recom_dom"/>
</dbReference>
<dbReference type="SMART" id="SM00857">
    <property type="entry name" value="Resolvase"/>
    <property type="match status" value="1"/>
</dbReference>
<feature type="domain" description="Recombinase" evidence="3">
    <location>
        <begin position="163"/>
        <end position="275"/>
    </location>
</feature>
<dbReference type="Gene3D" id="3.40.50.1390">
    <property type="entry name" value="Resolvase, N-terminal catalytic domain"/>
    <property type="match status" value="1"/>
</dbReference>
<keyword evidence="1" id="KW-0175">Coiled coil</keyword>
<reference evidence="4" key="2">
    <citation type="submission" date="2020-09" db="EMBL/GenBank/DDBJ databases">
        <authorList>
            <person name="Sun Q."/>
            <person name="Kim S."/>
        </authorList>
    </citation>
    <scope>NUCLEOTIDE SEQUENCE</scope>
    <source>
        <strain evidence="4">KCTC 32422</strain>
    </source>
</reference>
<dbReference type="InterPro" id="IPR050639">
    <property type="entry name" value="SSR_resolvase"/>
</dbReference>
<dbReference type="InterPro" id="IPR006119">
    <property type="entry name" value="Resolv_N"/>
</dbReference>
<dbReference type="SUPFAM" id="SSF53041">
    <property type="entry name" value="Resolvase-like"/>
    <property type="match status" value="1"/>
</dbReference>
<organism evidence="4 5">
    <name type="scientific">Novosphingobium arvoryzae</name>
    <dbReference type="NCBI Taxonomy" id="1256514"/>
    <lineage>
        <taxon>Bacteria</taxon>
        <taxon>Pseudomonadati</taxon>
        <taxon>Pseudomonadota</taxon>
        <taxon>Alphaproteobacteria</taxon>
        <taxon>Sphingomonadales</taxon>
        <taxon>Sphingomonadaceae</taxon>
        <taxon>Novosphingobium</taxon>
    </lineage>
</organism>
<dbReference type="InterPro" id="IPR038109">
    <property type="entry name" value="DNA_bind_recomb_sf"/>
</dbReference>
<feature type="domain" description="Resolvase/invertase-type recombinase catalytic" evidence="2">
    <location>
        <begin position="1"/>
        <end position="150"/>
    </location>
</feature>
<feature type="coiled-coil region" evidence="1">
    <location>
        <begin position="381"/>
        <end position="440"/>
    </location>
</feature>
<evidence type="ECO:0000256" key="1">
    <source>
        <dbReference type="SAM" id="Coils"/>
    </source>
</evidence>
<dbReference type="Gene3D" id="3.90.1750.20">
    <property type="entry name" value="Putative Large Serine Recombinase, Chain B, Domain 2"/>
    <property type="match status" value="1"/>
</dbReference>
<proteinExistence type="predicted"/>
<sequence length="532" mass="59983">MEQAKGYSLERQLSEGRRYIEQKGWFLEQEISDQGKSAFHGYNRVEGSELHKFEQEAKNGLHTGKVLVVENLDRLSRQGAKLAAQFIWSLNECGVSVATTHDDQIYKADSSGNDMLELFSIIIKAQLSYEESFKKSERSKSSWANRHAKIRDGSKATTAIKAPAWIDKKDGIYVLNEYRTKVLNEIYDLYLDGIGIAVITQILNSRKEPVWAVRKRDGEGGWHEPYVHRLLTKRAVLGEYITLGGETLASDYFPQAVSAEKFNRVQTALKSKSRTGGHAYKRLSNLLSGMVICGACGGNAAYENKGTNNIHYTKKNGDRVTYKRRHYERLRCNNARRKHACSNNTLYDYKVIEGAILDNIGALLVEEEASDRRANIYREQVAEITRQIEVQTKKLDNLIDALADGSKAIATRVLALETEIEELNKALEKAQIRANAEDAEPTKKSQFEIVEALRAEINDPDDDRRFLARSKVNTALKRIVDTIYLGEGGSFLVFGDDKDIWIMFGPDGVDTSMKHEKTLLQYANLLSSPDLG</sequence>
<dbReference type="PROSITE" id="PS51737">
    <property type="entry name" value="RECOMBINASE_DNA_BIND"/>
    <property type="match status" value="1"/>
</dbReference>
<dbReference type="Pfam" id="PF07508">
    <property type="entry name" value="Recombinase"/>
    <property type="match status" value="1"/>
</dbReference>
<dbReference type="AlphaFoldDB" id="A0A918VF99"/>
<dbReference type="Proteomes" id="UP000634139">
    <property type="component" value="Unassembled WGS sequence"/>
</dbReference>
<name>A0A918VF99_9SPHN</name>
<dbReference type="PROSITE" id="PS51736">
    <property type="entry name" value="RECOMBINASES_3"/>
    <property type="match status" value="1"/>
</dbReference>
<accession>A0A918VF99</accession>
<evidence type="ECO:0000259" key="3">
    <source>
        <dbReference type="PROSITE" id="PS51737"/>
    </source>
</evidence>
<dbReference type="PANTHER" id="PTHR30461:SF23">
    <property type="entry name" value="DNA RECOMBINASE-RELATED"/>
    <property type="match status" value="1"/>
</dbReference>
<evidence type="ECO:0000259" key="2">
    <source>
        <dbReference type="PROSITE" id="PS51736"/>
    </source>
</evidence>
<dbReference type="InterPro" id="IPR036162">
    <property type="entry name" value="Resolvase-like_N_sf"/>
</dbReference>
<protein>
    <recommendedName>
        <fullName evidence="6">Recombinase family protein</fullName>
    </recommendedName>
</protein>
<dbReference type="GO" id="GO:0003677">
    <property type="term" value="F:DNA binding"/>
    <property type="evidence" value="ECO:0007669"/>
    <property type="project" value="InterPro"/>
</dbReference>
<dbReference type="Pfam" id="PF00239">
    <property type="entry name" value="Resolvase"/>
    <property type="match status" value="1"/>
</dbReference>
<dbReference type="EMBL" id="BMZD01000002">
    <property type="protein sequence ID" value="GGZ93494.1"/>
    <property type="molecule type" value="Genomic_DNA"/>
</dbReference>
<keyword evidence="5" id="KW-1185">Reference proteome</keyword>
<gene>
    <name evidence="4" type="ORF">GCM10011617_11720</name>
</gene>
<evidence type="ECO:0008006" key="6">
    <source>
        <dbReference type="Google" id="ProtNLM"/>
    </source>
</evidence>
<evidence type="ECO:0000313" key="5">
    <source>
        <dbReference type="Proteomes" id="UP000634139"/>
    </source>
</evidence>
<dbReference type="CDD" id="cd00338">
    <property type="entry name" value="Ser_Recombinase"/>
    <property type="match status" value="1"/>
</dbReference>
<dbReference type="PANTHER" id="PTHR30461">
    <property type="entry name" value="DNA-INVERTASE FROM LAMBDOID PROPHAGE"/>
    <property type="match status" value="1"/>
</dbReference>